<dbReference type="InterPro" id="IPR050228">
    <property type="entry name" value="Carboxylesterase_BioH"/>
</dbReference>
<dbReference type="PANTHER" id="PTHR43194:SF2">
    <property type="entry name" value="PEROXISOMAL MEMBRANE PROTEIN LPX1"/>
    <property type="match status" value="1"/>
</dbReference>
<evidence type="ECO:0000259" key="1">
    <source>
        <dbReference type="Pfam" id="PF00561"/>
    </source>
</evidence>
<accession>A0AA39UB24</accession>
<evidence type="ECO:0000313" key="2">
    <source>
        <dbReference type="EMBL" id="KAK0512981.1"/>
    </source>
</evidence>
<dbReference type="Gene3D" id="3.40.50.1820">
    <property type="entry name" value="alpha/beta hydrolase"/>
    <property type="match status" value="1"/>
</dbReference>
<reference evidence="2" key="1">
    <citation type="submission" date="2023-03" db="EMBL/GenBank/DDBJ databases">
        <title>Complete genome of Cladonia borealis.</title>
        <authorList>
            <person name="Park H."/>
        </authorList>
    </citation>
    <scope>NUCLEOTIDE SEQUENCE</scope>
    <source>
        <strain evidence="2">ANT050790</strain>
    </source>
</reference>
<protein>
    <recommendedName>
        <fullName evidence="1">AB hydrolase-1 domain-containing protein</fullName>
    </recommendedName>
</protein>
<sequence length="674" mass="75147">MSSSTSSQTRILSDSAHQLLLRFGEHIPYRGGWQTIRSVGLLNSGASDSEASVEVPQFLESAEAMEFLGFTPKAALDILQRFQDASTFIEDDCILEYAKGQVRSSPDVGCPEDDWTSAMIAMGITETLSQQILDPQFTDLRLTQNARFWVLDTIKAKFNFLLALDGIILGFTPRDLGPMSLQARLGRSKKCSHTKTRLSKNGAKRRPESQLEIPSTQQSILDTEFLLLKGGDCGRLNKVIRLKTDYKDVNRIVNALSMLPGDFAGLNAALYCTTQRQAAYHYAEYAKARLRTSGQDFIAVGVLHIVIPKELMAGAVDVQGDIWKEYVWNHRLQRTTPDHLRWLDEAPIVVGPVAKCSEENFEDDGVQTIKDFQEVAEGRVFWRSDSPIIQKHSVKDESILKPTLLFIHACVADHTLWDEQVAYFTERGWCCLRYDLLGYGESIPTESYLSMELRSPVKHHDHTARIAEAFLASNGERQQSSNGKFVVIGLSCGACVAIDFAISYPELVNGLVLCAGGVGGLDIANTADEDALFKTVDQYMAEKDIENAARTNVRIWGDGPQEDEGRLNDDIRKKLYNWCKTIATKEIAKNGGSAIPQEDLKNPPAAQRLSQIKVPTIVAKGKYDESSTVSAMDYVAQNTERAELKEFEAGHMINLECPTEFNNWLGIFLDKFLH</sequence>
<dbReference type="Proteomes" id="UP001166286">
    <property type="component" value="Unassembled WGS sequence"/>
</dbReference>
<dbReference type="AlphaFoldDB" id="A0AA39UB24"/>
<name>A0AA39UB24_9LECA</name>
<proteinExistence type="predicted"/>
<gene>
    <name evidence="2" type="ORF">JMJ35_004998</name>
</gene>
<dbReference type="InterPro" id="IPR000073">
    <property type="entry name" value="AB_hydrolase_1"/>
</dbReference>
<dbReference type="EMBL" id="JAFEKC020000009">
    <property type="protein sequence ID" value="KAK0512981.1"/>
    <property type="molecule type" value="Genomic_DNA"/>
</dbReference>
<evidence type="ECO:0000313" key="3">
    <source>
        <dbReference type="Proteomes" id="UP001166286"/>
    </source>
</evidence>
<keyword evidence="3" id="KW-1185">Reference proteome</keyword>
<dbReference type="Pfam" id="PF00561">
    <property type="entry name" value="Abhydrolase_1"/>
    <property type="match status" value="1"/>
</dbReference>
<comment type="caution">
    <text evidence="2">The sequence shown here is derived from an EMBL/GenBank/DDBJ whole genome shotgun (WGS) entry which is preliminary data.</text>
</comment>
<dbReference type="PANTHER" id="PTHR43194">
    <property type="entry name" value="HYDROLASE ALPHA/BETA FOLD FAMILY"/>
    <property type="match status" value="1"/>
</dbReference>
<organism evidence="2 3">
    <name type="scientific">Cladonia borealis</name>
    <dbReference type="NCBI Taxonomy" id="184061"/>
    <lineage>
        <taxon>Eukaryota</taxon>
        <taxon>Fungi</taxon>
        <taxon>Dikarya</taxon>
        <taxon>Ascomycota</taxon>
        <taxon>Pezizomycotina</taxon>
        <taxon>Lecanoromycetes</taxon>
        <taxon>OSLEUM clade</taxon>
        <taxon>Lecanoromycetidae</taxon>
        <taxon>Lecanorales</taxon>
        <taxon>Lecanorineae</taxon>
        <taxon>Cladoniaceae</taxon>
        <taxon>Cladonia</taxon>
    </lineage>
</organism>
<dbReference type="SUPFAM" id="SSF53474">
    <property type="entry name" value="alpha/beta-Hydrolases"/>
    <property type="match status" value="1"/>
</dbReference>
<feature type="domain" description="AB hydrolase-1" evidence="1">
    <location>
        <begin position="402"/>
        <end position="656"/>
    </location>
</feature>
<dbReference type="InterPro" id="IPR029058">
    <property type="entry name" value="AB_hydrolase_fold"/>
</dbReference>